<evidence type="ECO:0000256" key="3">
    <source>
        <dbReference type="ARBA" id="ARBA00022452"/>
    </source>
</evidence>
<dbReference type="InterPro" id="IPR039426">
    <property type="entry name" value="TonB-dep_rcpt-like"/>
</dbReference>
<comment type="subcellular location">
    <subcellularLocation>
        <location evidence="1 10">Cell outer membrane</location>
        <topology evidence="1 10">Multi-pass membrane protein</topology>
    </subcellularLocation>
</comment>
<dbReference type="Pfam" id="PF13715">
    <property type="entry name" value="CarbopepD_reg_2"/>
    <property type="match status" value="1"/>
</dbReference>
<evidence type="ECO:0000313" key="15">
    <source>
        <dbReference type="EMBL" id="KPJ63577.1"/>
    </source>
</evidence>
<evidence type="ECO:0008006" key="17">
    <source>
        <dbReference type="Google" id="ProtNLM"/>
    </source>
</evidence>
<evidence type="ECO:0000256" key="8">
    <source>
        <dbReference type="ARBA" id="ARBA00023170"/>
    </source>
</evidence>
<keyword evidence="8" id="KW-0675">Receptor</keyword>
<comment type="caution">
    <text evidence="15">The sequence shown here is derived from an EMBL/GenBank/DDBJ whole genome shotgun (WGS) entry which is preliminary data.</text>
</comment>
<dbReference type="Gene3D" id="2.60.40.1120">
    <property type="entry name" value="Carboxypeptidase-like, regulatory domain"/>
    <property type="match status" value="1"/>
</dbReference>
<name>A0A0S7XNE0_UNCSA</name>
<reference evidence="15 16" key="1">
    <citation type="journal article" date="2015" name="Microbiome">
        <title>Genomic resolution of linkages in carbon, nitrogen, and sulfur cycling among widespread estuary sediment bacteria.</title>
        <authorList>
            <person name="Baker B.J."/>
            <person name="Lazar C.S."/>
            <person name="Teske A.P."/>
            <person name="Dick G.J."/>
        </authorList>
    </citation>
    <scope>NUCLEOTIDE SEQUENCE [LARGE SCALE GENOMIC DNA]</scope>
    <source>
        <strain evidence="15">DG_54_3</strain>
    </source>
</reference>
<evidence type="ECO:0000256" key="2">
    <source>
        <dbReference type="ARBA" id="ARBA00022448"/>
    </source>
</evidence>
<gene>
    <name evidence="15" type="ORF">AMJ44_14255</name>
</gene>
<dbReference type="InterPro" id="IPR008969">
    <property type="entry name" value="CarboxyPept-like_regulatory"/>
</dbReference>
<evidence type="ECO:0000259" key="13">
    <source>
        <dbReference type="Pfam" id="PF00593"/>
    </source>
</evidence>
<dbReference type="SUPFAM" id="SSF49464">
    <property type="entry name" value="Carboxypeptidase regulatory domain-like"/>
    <property type="match status" value="1"/>
</dbReference>
<evidence type="ECO:0000256" key="4">
    <source>
        <dbReference type="ARBA" id="ARBA00022692"/>
    </source>
</evidence>
<feature type="compositionally biased region" description="Acidic residues" evidence="12">
    <location>
        <begin position="565"/>
        <end position="576"/>
    </location>
</feature>
<keyword evidence="7 10" id="KW-0472">Membrane</keyword>
<dbReference type="InterPro" id="IPR000531">
    <property type="entry name" value="Beta-barrel_TonB"/>
</dbReference>
<dbReference type="SUPFAM" id="SSF56935">
    <property type="entry name" value="Porins"/>
    <property type="match status" value="2"/>
</dbReference>
<sequence>MKFVDEKLSFLRRKKLKSFSNQKERSVTMKHMLRKKVAIIIMGLAILIFSCCPLFAGVTGKISGNVIDTESGEPIPGASIRIEGTTLGNMAMPDGSYFIISIPPGEYSVTASCIGYISMTVQGVEVMSDRTTEVSFKLKASAIEMEGITVTAKRKPIEKDITSSVRTISTSEIKNMPVKEISQILATQVGFVTKNYELHIRGGRAGEALYIVDGVETRDPLGGLGRVTGGMNVSSTNIEEISVLKGGFDAEYGNVQSAVINLVTKEGSSKATSGYFEFLTDDFGAHNLNKYSFDSDRAEFSLSGPDPFFTTRFLPALGIKFLGEKLAYYISGTVNKTNTYYNVNEYATPLTAKEFRVDRILGFDIPERMNNEYSSLLKLTYKAAPDKKLVFSAKGTWDRYSLFYNPTSDTRGDVNIWKYRYTPSTIPQIETTTRSLSLLFTHNVSKSSFYEVQISRYFSKYLQRPGDPNKPGGSLTPGDYWSYERWESFRDANKDGKWNPAEQYLDVNQNGKYDPGEPFQDTNQGKNGMWDPGEPFVDRTGNGEYDEGEPFTDLPSEGRWNREEDFYDTPDSDDPDDKGNGRFDPEKQYQALGAIGVDNAEPYIDGDVNKGEPFDDKNENGVYDGNQIDWWDATMDLNGNGRYDGPNDPWSAGVPFEDRNENGRFDLPNGTWDPGEFYTDMNGNGKWDDSDGFYDRGHERRCYYQDRRSTMLTLKFDFTSQVSKEHQIRTGLSVERNKLEMGDVRYPYYSYDGPPDEGPWPTKGVFRDFYTRRPVRGAYYIQDKIEYGAMVAKLGLRYDWFIQSGDIRKMKSEETPTEEQPIDTQGKISPRMGVSYPITDKAKVYFNYGHFYQLPELHWMYAEKTQGGSAIKLYGNYNLDYMKQVAYEMGVDYVISSNYKLTVSGFYKDYYSQLNTEQIKIGPTTFEYYANTDYARARGLEMELNKRYGGYISGYVNYQYGFAYGKSSAEVSNYYDRAYAGDIPIQEFPLDWDVRHQITLNLDLRVPQDEHPRVFGYKMPDKWGINVVWQYGSGLPFTPDAKYPGQVLHLRENPIPNSKRLPPNSNVDLRFNKDFKIWELNYSFLVWVFNVFDKINVYDVFGSTGRPDTDQNYFDEVWEQNVINLGREIERNPLHYGQGRNLKLGLSINF</sequence>
<evidence type="ECO:0000256" key="10">
    <source>
        <dbReference type="PROSITE-ProRule" id="PRU01360"/>
    </source>
</evidence>
<keyword evidence="9 10" id="KW-0998">Cell outer membrane</keyword>
<evidence type="ECO:0000313" key="16">
    <source>
        <dbReference type="Proteomes" id="UP000051861"/>
    </source>
</evidence>
<dbReference type="GO" id="GO:0015344">
    <property type="term" value="F:siderophore uptake transmembrane transporter activity"/>
    <property type="evidence" value="ECO:0007669"/>
    <property type="project" value="TreeGrafter"/>
</dbReference>
<feature type="domain" description="TonB-dependent receptor-like beta-barrel" evidence="13">
    <location>
        <begin position="629"/>
        <end position="1091"/>
    </location>
</feature>
<accession>A0A0S7XNE0</accession>
<dbReference type="Pfam" id="PF07715">
    <property type="entry name" value="Plug"/>
    <property type="match status" value="1"/>
</dbReference>
<dbReference type="Gene3D" id="2.170.130.10">
    <property type="entry name" value="TonB-dependent receptor, plug domain"/>
    <property type="match status" value="1"/>
</dbReference>
<evidence type="ECO:0000256" key="7">
    <source>
        <dbReference type="ARBA" id="ARBA00023136"/>
    </source>
</evidence>
<organism evidence="15 16">
    <name type="scientific">candidate division WOR-1 bacterium DG_54_3</name>
    <dbReference type="NCBI Taxonomy" id="1703775"/>
    <lineage>
        <taxon>Bacteria</taxon>
        <taxon>Bacillati</taxon>
        <taxon>Saganbacteria</taxon>
    </lineage>
</organism>
<dbReference type="InterPro" id="IPR037066">
    <property type="entry name" value="Plug_dom_sf"/>
</dbReference>
<keyword evidence="2 10" id="KW-0813">Transport</keyword>
<evidence type="ECO:0000256" key="11">
    <source>
        <dbReference type="RuleBase" id="RU003357"/>
    </source>
</evidence>
<feature type="compositionally biased region" description="Basic and acidic residues" evidence="12">
    <location>
        <begin position="607"/>
        <end position="619"/>
    </location>
</feature>
<comment type="similarity">
    <text evidence="10 11">Belongs to the TonB-dependent receptor family.</text>
</comment>
<dbReference type="InterPro" id="IPR036942">
    <property type="entry name" value="Beta-barrel_TonB_sf"/>
</dbReference>
<evidence type="ECO:0000256" key="5">
    <source>
        <dbReference type="ARBA" id="ARBA00022729"/>
    </source>
</evidence>
<dbReference type="Gene3D" id="2.40.170.20">
    <property type="entry name" value="TonB-dependent receptor, beta-barrel domain"/>
    <property type="match status" value="1"/>
</dbReference>
<evidence type="ECO:0000256" key="9">
    <source>
        <dbReference type="ARBA" id="ARBA00023237"/>
    </source>
</evidence>
<evidence type="ECO:0000256" key="12">
    <source>
        <dbReference type="SAM" id="MobiDB-lite"/>
    </source>
</evidence>
<dbReference type="EMBL" id="LIZX01000229">
    <property type="protein sequence ID" value="KPJ63577.1"/>
    <property type="molecule type" value="Genomic_DNA"/>
</dbReference>
<evidence type="ECO:0000259" key="14">
    <source>
        <dbReference type="Pfam" id="PF07715"/>
    </source>
</evidence>
<feature type="domain" description="TonB-dependent receptor plug" evidence="14">
    <location>
        <begin position="159"/>
        <end position="254"/>
    </location>
</feature>
<dbReference type="GO" id="GO:0009279">
    <property type="term" value="C:cell outer membrane"/>
    <property type="evidence" value="ECO:0007669"/>
    <property type="project" value="UniProtKB-SubCell"/>
</dbReference>
<keyword evidence="3 10" id="KW-1134">Transmembrane beta strand</keyword>
<protein>
    <recommendedName>
        <fullName evidence="17">TonB-dependent receptor plug domain-containing protein</fullName>
    </recommendedName>
</protein>
<dbReference type="PROSITE" id="PS52016">
    <property type="entry name" value="TONB_DEPENDENT_REC_3"/>
    <property type="match status" value="1"/>
</dbReference>
<keyword evidence="4 10" id="KW-0812">Transmembrane</keyword>
<proteinExistence type="inferred from homology"/>
<dbReference type="AlphaFoldDB" id="A0A0S7XNE0"/>
<keyword evidence="6 11" id="KW-0798">TonB box</keyword>
<dbReference type="Proteomes" id="UP000051861">
    <property type="component" value="Unassembled WGS sequence"/>
</dbReference>
<evidence type="ECO:0000256" key="1">
    <source>
        <dbReference type="ARBA" id="ARBA00004571"/>
    </source>
</evidence>
<evidence type="ECO:0000256" key="6">
    <source>
        <dbReference type="ARBA" id="ARBA00023077"/>
    </source>
</evidence>
<dbReference type="Pfam" id="PF00593">
    <property type="entry name" value="TonB_dep_Rec_b-barrel"/>
    <property type="match status" value="1"/>
</dbReference>
<keyword evidence="5" id="KW-0732">Signal</keyword>
<feature type="region of interest" description="Disordered" evidence="12">
    <location>
        <begin position="603"/>
        <end position="623"/>
    </location>
</feature>
<dbReference type="InterPro" id="IPR012910">
    <property type="entry name" value="Plug_dom"/>
</dbReference>
<dbReference type="PANTHER" id="PTHR30069:SF29">
    <property type="entry name" value="HEMOGLOBIN AND HEMOGLOBIN-HAPTOGLOBIN-BINDING PROTEIN 1-RELATED"/>
    <property type="match status" value="1"/>
</dbReference>
<dbReference type="GO" id="GO:0044718">
    <property type="term" value="P:siderophore transmembrane transport"/>
    <property type="evidence" value="ECO:0007669"/>
    <property type="project" value="TreeGrafter"/>
</dbReference>
<feature type="region of interest" description="Disordered" evidence="12">
    <location>
        <begin position="508"/>
        <end position="585"/>
    </location>
</feature>
<dbReference type="PANTHER" id="PTHR30069">
    <property type="entry name" value="TONB-DEPENDENT OUTER MEMBRANE RECEPTOR"/>
    <property type="match status" value="1"/>
</dbReference>